<dbReference type="PhylomeDB" id="A0A060RMA8"/>
<dbReference type="EMBL" id="HG810523">
    <property type="protein sequence ID" value="CDO61829.1"/>
    <property type="molecule type" value="Genomic_DNA"/>
</dbReference>
<gene>
    <name evidence="3" type="ORF">PRCDC_0046300</name>
</gene>
<evidence type="ECO:0000256" key="1">
    <source>
        <dbReference type="SAM" id="Phobius"/>
    </source>
</evidence>
<proteinExistence type="predicted"/>
<name>A0A060RMA8_PLARE</name>
<organism evidence="3 4">
    <name type="scientific">Plasmodium reichenowi</name>
    <dbReference type="NCBI Taxonomy" id="5854"/>
    <lineage>
        <taxon>Eukaryota</taxon>
        <taxon>Sar</taxon>
        <taxon>Alveolata</taxon>
        <taxon>Apicomplexa</taxon>
        <taxon>Aconoidasida</taxon>
        <taxon>Haemosporida</taxon>
        <taxon>Plasmodiidae</taxon>
        <taxon>Plasmodium</taxon>
        <taxon>Plasmodium (Laverania)</taxon>
    </lineage>
</organism>
<keyword evidence="4" id="KW-1185">Reference proteome</keyword>
<feature type="signal peptide" evidence="2">
    <location>
        <begin position="1"/>
        <end position="21"/>
    </location>
</feature>
<reference evidence="3" key="1">
    <citation type="submission" date="2014-01" db="EMBL/GenBank/DDBJ databases">
        <authorList>
            <person name="Aslett M."/>
        </authorList>
    </citation>
    <scope>NUCLEOTIDE SEQUENCE</scope>
    <source>
        <strain evidence="3">CDC</strain>
    </source>
</reference>
<evidence type="ECO:0000313" key="4">
    <source>
        <dbReference type="Proteomes" id="UP000027581"/>
    </source>
</evidence>
<evidence type="ECO:0000256" key="2">
    <source>
        <dbReference type="SAM" id="SignalP"/>
    </source>
</evidence>
<feature type="transmembrane region" description="Helical" evidence="1">
    <location>
        <begin position="177"/>
        <end position="198"/>
    </location>
</feature>
<dbReference type="VEuPathDB" id="PlasmoDB:PRG01_0029000"/>
<dbReference type="VEuPathDB" id="PlasmoDB:PRCDC_0046300"/>
<dbReference type="InterPro" id="IPR006374">
    <property type="entry name" value="VSA_Stevor"/>
</dbReference>
<dbReference type="Pfam" id="PF17410">
    <property type="entry name" value="Stevor"/>
    <property type="match status" value="1"/>
</dbReference>
<evidence type="ECO:0000313" key="3">
    <source>
        <dbReference type="EMBL" id="CDO61829.1"/>
    </source>
</evidence>
<sequence length="299" mass="33704">MSTYYVKLLLFNFLLNTLVLPYYENCENSYYNISFIQNNTQRTTIKSRLLAQTQNHNPHYHNDPELKEIIDKLNEEAIKKYQQTHDPYEQLKELVEKNGTKSLGGLGSEPISTLEKELFETYEEMFGEENHIMLKSGMSPNDDEKSSTFECADTNNTNLEKRKGKDKYLKHLKHRCIGGMCSCSVGSAILTFVGWYAAKAAAYYIVFDYCKKTISSSVFTITNILDASLLKSALVKAGLACAGDAAGMAEGAATAIITGCGITAAVLLILAVVLIILYIWLYKRRKNSWKHECKKHLCK</sequence>
<accession>A0A060RMA8</accession>
<dbReference type="AlphaFoldDB" id="A0A060RMA8"/>
<keyword evidence="1" id="KW-1133">Transmembrane helix</keyword>
<keyword evidence="2" id="KW-0732">Signal</keyword>
<feature type="chain" id="PRO_5001586611" evidence="2">
    <location>
        <begin position="22"/>
        <end position="299"/>
    </location>
</feature>
<protein>
    <submittedName>
        <fullName evidence="3">Stevor</fullName>
    </submittedName>
</protein>
<dbReference type="Proteomes" id="UP000027581">
    <property type="component" value="Unassembled WGS sequence"/>
</dbReference>
<reference evidence="3" key="2">
    <citation type="submission" date="2014-05" db="EMBL/GenBank/DDBJ databases">
        <title>The genome sequences of chimpanzee malaria parasites reveal the path to human adaptation.</title>
        <authorList>
            <person name="Otto T.D."/>
            <person name="Rayner J.C."/>
            <person name="Boehme U."/>
            <person name="Pain A."/>
            <person name="Spottiswoode N."/>
            <person name="Sanders M."/>
            <person name="Quail M."/>
            <person name="Ollomo B."/>
            <person name="Renaud F."/>
            <person name="Thomas A.W."/>
            <person name="Prugnolle F."/>
            <person name="Conway D.J."/>
            <person name="Newbold C."/>
            <person name="Berriman M."/>
        </authorList>
    </citation>
    <scope>NUCLEOTIDE SEQUENCE [LARGE SCALE GENOMIC DNA]</scope>
    <source>
        <strain evidence="3">CDC</strain>
    </source>
</reference>
<dbReference type="NCBIfam" id="TIGR01478">
    <property type="entry name" value="STEVOR"/>
    <property type="match status" value="1"/>
</dbReference>
<keyword evidence="1" id="KW-0812">Transmembrane</keyword>
<keyword evidence="1" id="KW-0472">Membrane</keyword>
<feature type="transmembrane region" description="Helical" evidence="1">
    <location>
        <begin position="256"/>
        <end position="281"/>
    </location>
</feature>